<accession>A0ABU5QNF1</accession>
<gene>
    <name evidence="2" type="ORF">VB264_12460</name>
</gene>
<organism evidence="2 3">
    <name type="scientific">Arcicella aquatica</name>
    <dbReference type="NCBI Taxonomy" id="217141"/>
    <lineage>
        <taxon>Bacteria</taxon>
        <taxon>Pseudomonadati</taxon>
        <taxon>Bacteroidota</taxon>
        <taxon>Cytophagia</taxon>
        <taxon>Cytophagales</taxon>
        <taxon>Flectobacillaceae</taxon>
        <taxon>Arcicella</taxon>
    </lineage>
</organism>
<sequence>MTLKTYFLPTVILITLIVLLINRHKLTPSYNKNFIAYLVVTFFVETTAHLLTVYYGNNIPLYNFQMIFEISFFYYTFYKAISKSSVKQIILYFSIAFLVFAIGNLIFYQTLYDFNSYTYTLGSIFLSFLCLYFLFEIVILSTNIINPFQNFLFWVSIGILFCYLGNLPYLSSLNVLFQNHDSMVTSLSIISKVVNTLLFVLMIIGVLCQKKK</sequence>
<dbReference type="RefSeq" id="WP_323249818.1">
    <property type="nucleotide sequence ID" value="NZ_JAYFUL010000018.1"/>
</dbReference>
<feature type="transmembrane region" description="Helical" evidence="1">
    <location>
        <begin position="6"/>
        <end position="22"/>
    </location>
</feature>
<feature type="transmembrane region" description="Helical" evidence="1">
    <location>
        <begin position="189"/>
        <end position="208"/>
    </location>
</feature>
<keyword evidence="1" id="KW-0812">Transmembrane</keyword>
<evidence type="ECO:0000256" key="1">
    <source>
        <dbReference type="SAM" id="Phobius"/>
    </source>
</evidence>
<comment type="caution">
    <text evidence="2">The sequence shown here is derived from an EMBL/GenBank/DDBJ whole genome shotgun (WGS) entry which is preliminary data.</text>
</comment>
<reference evidence="2 3" key="1">
    <citation type="submission" date="2023-12" db="EMBL/GenBank/DDBJ databases">
        <title>Novel species of the genus Arcicella isolated from rivers.</title>
        <authorList>
            <person name="Lu H."/>
        </authorList>
    </citation>
    <scope>NUCLEOTIDE SEQUENCE [LARGE SCALE GENOMIC DNA]</scope>
    <source>
        <strain evidence="2 3">LMG 21963</strain>
    </source>
</reference>
<evidence type="ECO:0008006" key="4">
    <source>
        <dbReference type="Google" id="ProtNLM"/>
    </source>
</evidence>
<dbReference type="EMBL" id="JAYFUL010000018">
    <property type="protein sequence ID" value="MEA5258600.1"/>
    <property type="molecule type" value="Genomic_DNA"/>
</dbReference>
<dbReference type="Proteomes" id="UP001304671">
    <property type="component" value="Unassembled WGS sequence"/>
</dbReference>
<feature type="transmembrane region" description="Helical" evidence="1">
    <location>
        <begin position="151"/>
        <end position="169"/>
    </location>
</feature>
<feature type="transmembrane region" description="Helical" evidence="1">
    <location>
        <begin position="117"/>
        <end position="139"/>
    </location>
</feature>
<feature type="transmembrane region" description="Helical" evidence="1">
    <location>
        <begin position="61"/>
        <end position="77"/>
    </location>
</feature>
<name>A0ABU5QNF1_9BACT</name>
<protein>
    <recommendedName>
        <fullName evidence="4">YhhN-like protein</fullName>
    </recommendedName>
</protein>
<evidence type="ECO:0000313" key="2">
    <source>
        <dbReference type="EMBL" id="MEA5258600.1"/>
    </source>
</evidence>
<evidence type="ECO:0000313" key="3">
    <source>
        <dbReference type="Proteomes" id="UP001304671"/>
    </source>
</evidence>
<keyword evidence="3" id="KW-1185">Reference proteome</keyword>
<keyword evidence="1" id="KW-1133">Transmembrane helix</keyword>
<keyword evidence="1" id="KW-0472">Membrane</keyword>
<feature type="transmembrane region" description="Helical" evidence="1">
    <location>
        <begin position="89"/>
        <end position="111"/>
    </location>
</feature>
<feature type="transmembrane region" description="Helical" evidence="1">
    <location>
        <begin position="34"/>
        <end position="55"/>
    </location>
</feature>
<proteinExistence type="predicted"/>